<comment type="caution">
    <text evidence="3">The sequence shown here is derived from an EMBL/GenBank/DDBJ whole genome shotgun (WGS) entry which is preliminary data.</text>
</comment>
<organism evidence="3 4">
    <name type="scientific">Byssochlamys spectabilis</name>
    <name type="common">Paecilomyces variotii</name>
    <dbReference type="NCBI Taxonomy" id="264951"/>
    <lineage>
        <taxon>Eukaryota</taxon>
        <taxon>Fungi</taxon>
        <taxon>Dikarya</taxon>
        <taxon>Ascomycota</taxon>
        <taxon>Pezizomycotina</taxon>
        <taxon>Eurotiomycetes</taxon>
        <taxon>Eurotiomycetidae</taxon>
        <taxon>Eurotiales</taxon>
        <taxon>Thermoascaceae</taxon>
        <taxon>Paecilomyces</taxon>
    </lineage>
</organism>
<dbReference type="EMBL" id="RCNU01000006">
    <property type="protein sequence ID" value="RWQ94842.1"/>
    <property type="molecule type" value="Genomic_DNA"/>
</dbReference>
<dbReference type="Pfam" id="PF10262">
    <property type="entry name" value="Rdx"/>
    <property type="match status" value="1"/>
</dbReference>
<dbReference type="SUPFAM" id="SSF52833">
    <property type="entry name" value="Thioredoxin-like"/>
    <property type="match status" value="1"/>
</dbReference>
<dbReference type="PANTHER" id="PTHR36417:SF2">
    <property type="entry name" value="SELENOPROTEIN DOMAIN PROTEIN (AFU_ORTHOLOGUE AFUA_1G05220)"/>
    <property type="match status" value="1"/>
</dbReference>
<proteinExistence type="predicted"/>
<protein>
    <submittedName>
        <fullName evidence="3">Rdx family-domain-containing protein</fullName>
    </submittedName>
</protein>
<dbReference type="InterPro" id="IPR036249">
    <property type="entry name" value="Thioredoxin-like_sf"/>
</dbReference>
<name>A0A443HSP8_BYSSP</name>
<dbReference type="AlphaFoldDB" id="A0A443HSP8"/>
<evidence type="ECO:0000256" key="1">
    <source>
        <dbReference type="ARBA" id="ARBA00023284"/>
    </source>
</evidence>
<evidence type="ECO:0000313" key="4">
    <source>
        <dbReference type="Proteomes" id="UP000283841"/>
    </source>
</evidence>
<accession>A0A443HSP8</accession>
<dbReference type="Gene3D" id="3.40.30.10">
    <property type="entry name" value="Glutaredoxin"/>
    <property type="match status" value="1"/>
</dbReference>
<dbReference type="NCBIfam" id="TIGR02174">
    <property type="entry name" value="CXXU_selWTH"/>
    <property type="match status" value="1"/>
</dbReference>
<evidence type="ECO:0000313" key="3">
    <source>
        <dbReference type="EMBL" id="RWQ94842.1"/>
    </source>
</evidence>
<keyword evidence="1" id="KW-0676">Redox-active center</keyword>
<feature type="region of interest" description="Disordered" evidence="2">
    <location>
        <begin position="1"/>
        <end position="28"/>
    </location>
</feature>
<keyword evidence="4" id="KW-1185">Reference proteome</keyword>
<evidence type="ECO:0000256" key="2">
    <source>
        <dbReference type="SAM" id="MobiDB-lite"/>
    </source>
</evidence>
<dbReference type="Proteomes" id="UP000283841">
    <property type="component" value="Unassembled WGS sequence"/>
</dbReference>
<dbReference type="RefSeq" id="XP_028484487.1">
    <property type="nucleotide sequence ID" value="XM_028626801.1"/>
</dbReference>
<dbReference type="PANTHER" id="PTHR36417">
    <property type="entry name" value="SELENOPROTEIN DOMAIN PROTEIN (AFU_ORTHOLOGUE AFUA_1G05220)"/>
    <property type="match status" value="1"/>
</dbReference>
<dbReference type="InterPro" id="IPR011893">
    <property type="entry name" value="Selenoprotein_Rdx-typ"/>
</dbReference>
<dbReference type="VEuPathDB" id="FungiDB:C8Q69DRAFT_271865"/>
<feature type="region of interest" description="Disordered" evidence="2">
    <location>
        <begin position="144"/>
        <end position="210"/>
    </location>
</feature>
<gene>
    <name evidence="3" type="ORF">C8Q69DRAFT_271865</name>
</gene>
<sequence length="210" mass="22384">MTEPMPPIEQKDPTEPDPSAQDPNVDGGVSTQVYLPRITIKYCTQCKWMLRAAYFGQELLSTFNTSLGEVALVPTTGGVFTVTIQHKSGDDPSLKETLLWDRKSMGGFPEVKNLKSLVRNVVDPSRDLGHVDRALGKEIKARDTAVAPNVTGPVSSSTGPAPTGGIAPSPASRTVAENTDTKPGMGAPAETIQRCGSAGNKNDREECEDC</sequence>
<dbReference type="GeneID" id="39596078"/>
<reference evidence="3 4" key="1">
    <citation type="journal article" date="2018" name="Front. Microbiol.">
        <title>Genomic and genetic insights into a cosmopolitan fungus, Paecilomyces variotii (Eurotiales).</title>
        <authorList>
            <person name="Urquhart A.S."/>
            <person name="Mondo S.J."/>
            <person name="Makela M.R."/>
            <person name="Hane J.K."/>
            <person name="Wiebenga A."/>
            <person name="He G."/>
            <person name="Mihaltcheva S."/>
            <person name="Pangilinan J."/>
            <person name="Lipzen A."/>
            <person name="Barry K."/>
            <person name="de Vries R.P."/>
            <person name="Grigoriev I.V."/>
            <person name="Idnurm A."/>
        </authorList>
    </citation>
    <scope>NUCLEOTIDE SEQUENCE [LARGE SCALE GENOMIC DNA]</scope>
    <source>
        <strain evidence="3 4">CBS 101075</strain>
    </source>
</reference>